<feature type="compositionally biased region" description="Basic and acidic residues" evidence="7">
    <location>
        <begin position="164"/>
        <end position="176"/>
    </location>
</feature>
<keyword evidence="10" id="KW-1185">Reference proteome</keyword>
<dbReference type="Gene3D" id="1.10.760.10">
    <property type="entry name" value="Cytochrome c-like domain"/>
    <property type="match status" value="1"/>
</dbReference>
<dbReference type="PANTHER" id="PTHR35008">
    <property type="entry name" value="BLL4482 PROTEIN-RELATED"/>
    <property type="match status" value="1"/>
</dbReference>
<accession>A0A7L9U7B3</accession>
<dbReference type="GO" id="GO:0020037">
    <property type="term" value="F:heme binding"/>
    <property type="evidence" value="ECO:0007669"/>
    <property type="project" value="InterPro"/>
</dbReference>
<evidence type="ECO:0000256" key="1">
    <source>
        <dbReference type="ARBA" id="ARBA00022448"/>
    </source>
</evidence>
<dbReference type="PROSITE" id="PS51257">
    <property type="entry name" value="PROKAR_LIPOPROTEIN"/>
    <property type="match status" value="1"/>
</dbReference>
<name>A0A7L9U7B3_9BURK</name>
<proteinExistence type="predicted"/>
<dbReference type="GO" id="GO:0005506">
    <property type="term" value="F:iron ion binding"/>
    <property type="evidence" value="ECO:0007669"/>
    <property type="project" value="InterPro"/>
</dbReference>
<keyword evidence="5 6" id="KW-0408">Iron</keyword>
<organism evidence="9 10">
    <name type="scientific">Massilia litorea</name>
    <dbReference type="NCBI Taxonomy" id="2769491"/>
    <lineage>
        <taxon>Bacteria</taxon>
        <taxon>Pseudomonadati</taxon>
        <taxon>Pseudomonadota</taxon>
        <taxon>Betaproteobacteria</taxon>
        <taxon>Burkholderiales</taxon>
        <taxon>Oxalobacteraceae</taxon>
        <taxon>Telluria group</taxon>
        <taxon>Massilia</taxon>
    </lineage>
</organism>
<dbReference type="EMBL" id="CP062941">
    <property type="protein sequence ID" value="QOL50055.1"/>
    <property type="molecule type" value="Genomic_DNA"/>
</dbReference>
<dbReference type="InterPro" id="IPR036909">
    <property type="entry name" value="Cyt_c-like_dom_sf"/>
</dbReference>
<dbReference type="SUPFAM" id="SSF46626">
    <property type="entry name" value="Cytochrome c"/>
    <property type="match status" value="1"/>
</dbReference>
<evidence type="ECO:0000256" key="6">
    <source>
        <dbReference type="PROSITE-ProRule" id="PRU00433"/>
    </source>
</evidence>
<dbReference type="KEGG" id="mlir:LPB04_01630"/>
<feature type="region of interest" description="Disordered" evidence="7">
    <location>
        <begin position="145"/>
        <end position="184"/>
    </location>
</feature>
<dbReference type="RefSeq" id="WP_193687079.1">
    <property type="nucleotide sequence ID" value="NZ_CP062941.1"/>
</dbReference>
<feature type="domain" description="Cytochrome c" evidence="8">
    <location>
        <begin position="65"/>
        <end position="143"/>
    </location>
</feature>
<evidence type="ECO:0000256" key="2">
    <source>
        <dbReference type="ARBA" id="ARBA00022617"/>
    </source>
</evidence>
<dbReference type="PROSITE" id="PS51007">
    <property type="entry name" value="CYTC"/>
    <property type="match status" value="1"/>
</dbReference>
<gene>
    <name evidence="9" type="ORF">LPB04_01630</name>
</gene>
<dbReference type="AlphaFoldDB" id="A0A7L9U7B3"/>
<evidence type="ECO:0000313" key="10">
    <source>
        <dbReference type="Proteomes" id="UP000593875"/>
    </source>
</evidence>
<dbReference type="Pfam" id="PF13442">
    <property type="entry name" value="Cytochrome_CBB3"/>
    <property type="match status" value="1"/>
</dbReference>
<dbReference type="InterPro" id="IPR051459">
    <property type="entry name" value="Cytochrome_c-type_DH"/>
</dbReference>
<keyword evidence="3 6" id="KW-0479">Metal-binding</keyword>
<dbReference type="Proteomes" id="UP000593875">
    <property type="component" value="Chromosome"/>
</dbReference>
<keyword evidence="2 6" id="KW-0349">Heme</keyword>
<dbReference type="GO" id="GO:0009055">
    <property type="term" value="F:electron transfer activity"/>
    <property type="evidence" value="ECO:0007669"/>
    <property type="project" value="InterPro"/>
</dbReference>
<evidence type="ECO:0000256" key="5">
    <source>
        <dbReference type="ARBA" id="ARBA00023004"/>
    </source>
</evidence>
<evidence type="ECO:0000256" key="4">
    <source>
        <dbReference type="ARBA" id="ARBA00022982"/>
    </source>
</evidence>
<evidence type="ECO:0000256" key="3">
    <source>
        <dbReference type="ARBA" id="ARBA00022723"/>
    </source>
</evidence>
<dbReference type="PANTHER" id="PTHR35008:SF4">
    <property type="entry name" value="BLL4482 PROTEIN"/>
    <property type="match status" value="1"/>
</dbReference>
<reference evidence="9 10" key="1">
    <citation type="submission" date="2020-10" db="EMBL/GenBank/DDBJ databases">
        <title>Genome sequencing of Massilia sp. LPB0304.</title>
        <authorList>
            <person name="Kim J."/>
        </authorList>
    </citation>
    <scope>NUCLEOTIDE SEQUENCE [LARGE SCALE GENOMIC DNA]</scope>
    <source>
        <strain evidence="9 10">LPB0304</strain>
    </source>
</reference>
<protein>
    <submittedName>
        <fullName evidence="9">C-type cytochrome</fullName>
    </submittedName>
</protein>
<dbReference type="InterPro" id="IPR009056">
    <property type="entry name" value="Cyt_c-like_dom"/>
</dbReference>
<feature type="compositionally biased region" description="Basic and acidic residues" evidence="7">
    <location>
        <begin position="146"/>
        <end position="157"/>
    </location>
</feature>
<dbReference type="InterPro" id="IPR008168">
    <property type="entry name" value="Cyt_C_IC"/>
</dbReference>
<dbReference type="PRINTS" id="PR00605">
    <property type="entry name" value="CYTCHROMECIC"/>
</dbReference>
<sequence length="184" mass="19509">MKAPVCLMLALLAGLAGCYREERPNPPAPAEPRDATVSAVRQSEIEPGAKRIAAAVPNGYEENAYALSQGKSMFRKFNCSGCHGQGGGGMGPALMDDKWSYGSEPANIYATIVQGRPNGMPAFGGHLTNEQVWQLVAYVRSMSGQVREDAAPSRSDEFQTAPPEGRREKAEPKDAADAAATPKG</sequence>
<evidence type="ECO:0000313" key="9">
    <source>
        <dbReference type="EMBL" id="QOL50055.1"/>
    </source>
</evidence>
<keyword evidence="1" id="KW-0813">Transport</keyword>
<evidence type="ECO:0000259" key="8">
    <source>
        <dbReference type="PROSITE" id="PS51007"/>
    </source>
</evidence>
<keyword evidence="4" id="KW-0249">Electron transport</keyword>
<evidence type="ECO:0000256" key="7">
    <source>
        <dbReference type="SAM" id="MobiDB-lite"/>
    </source>
</evidence>